<dbReference type="InterPro" id="IPR001647">
    <property type="entry name" value="HTH_TetR"/>
</dbReference>
<gene>
    <name evidence="5" type="ORF">GCM10009665_13030</name>
</gene>
<dbReference type="SUPFAM" id="SSF48498">
    <property type="entry name" value="Tetracyclin repressor-like, C-terminal domain"/>
    <property type="match status" value="1"/>
</dbReference>
<dbReference type="PRINTS" id="PR00455">
    <property type="entry name" value="HTHTETR"/>
</dbReference>
<dbReference type="RefSeq" id="WP_344440229.1">
    <property type="nucleotide sequence ID" value="NZ_BAAALF010000013.1"/>
</dbReference>
<reference evidence="5 6" key="1">
    <citation type="journal article" date="2019" name="Int. J. Syst. Evol. Microbiol.">
        <title>The Global Catalogue of Microorganisms (GCM) 10K type strain sequencing project: providing services to taxonomists for standard genome sequencing and annotation.</title>
        <authorList>
            <consortium name="The Broad Institute Genomics Platform"/>
            <consortium name="The Broad Institute Genome Sequencing Center for Infectious Disease"/>
            <person name="Wu L."/>
            <person name="Ma J."/>
        </authorList>
    </citation>
    <scope>NUCLEOTIDE SEQUENCE [LARGE SCALE GENOMIC DNA]</scope>
    <source>
        <strain evidence="5 6">JCM 13004</strain>
    </source>
</reference>
<dbReference type="InterPro" id="IPR041678">
    <property type="entry name" value="TetR_C_16"/>
</dbReference>
<feature type="compositionally biased region" description="Low complexity" evidence="3">
    <location>
        <begin position="41"/>
        <end position="52"/>
    </location>
</feature>
<accession>A0ABN1VUQ5</accession>
<dbReference type="InterPro" id="IPR036271">
    <property type="entry name" value="Tet_transcr_reg_TetR-rel_C_sf"/>
</dbReference>
<evidence type="ECO:0000256" key="2">
    <source>
        <dbReference type="PROSITE-ProRule" id="PRU00335"/>
    </source>
</evidence>
<protein>
    <recommendedName>
        <fullName evidence="4">HTH tetR-type domain-containing protein</fullName>
    </recommendedName>
</protein>
<evidence type="ECO:0000313" key="6">
    <source>
        <dbReference type="Proteomes" id="UP001500037"/>
    </source>
</evidence>
<dbReference type="SUPFAM" id="SSF46689">
    <property type="entry name" value="Homeodomain-like"/>
    <property type="match status" value="1"/>
</dbReference>
<comment type="caution">
    <text evidence="5">The sequence shown here is derived from an EMBL/GenBank/DDBJ whole genome shotgun (WGS) entry which is preliminary data.</text>
</comment>
<dbReference type="Gene3D" id="1.10.10.60">
    <property type="entry name" value="Homeodomain-like"/>
    <property type="match status" value="1"/>
</dbReference>
<dbReference type="PROSITE" id="PS50977">
    <property type="entry name" value="HTH_TETR_2"/>
    <property type="match status" value="1"/>
</dbReference>
<name>A0ABN1VUQ5_9ACTN</name>
<dbReference type="Pfam" id="PF17920">
    <property type="entry name" value="TetR_C_16"/>
    <property type="match status" value="1"/>
</dbReference>
<feature type="region of interest" description="Disordered" evidence="3">
    <location>
        <begin position="41"/>
        <end position="67"/>
    </location>
</feature>
<dbReference type="InterPro" id="IPR009057">
    <property type="entry name" value="Homeodomain-like_sf"/>
</dbReference>
<dbReference type="Gene3D" id="1.10.357.10">
    <property type="entry name" value="Tetracycline Repressor, domain 2"/>
    <property type="match status" value="1"/>
</dbReference>
<dbReference type="Pfam" id="PF00440">
    <property type="entry name" value="TetR_N"/>
    <property type="match status" value="1"/>
</dbReference>
<feature type="DNA-binding region" description="H-T-H motif" evidence="2">
    <location>
        <begin position="87"/>
        <end position="106"/>
    </location>
</feature>
<dbReference type="EMBL" id="BAAALF010000013">
    <property type="protein sequence ID" value="GAA1224168.1"/>
    <property type="molecule type" value="Genomic_DNA"/>
</dbReference>
<dbReference type="PANTHER" id="PTHR30055">
    <property type="entry name" value="HTH-TYPE TRANSCRIPTIONAL REGULATOR RUTR"/>
    <property type="match status" value="1"/>
</dbReference>
<dbReference type="Proteomes" id="UP001500037">
    <property type="component" value="Unassembled WGS sequence"/>
</dbReference>
<evidence type="ECO:0000259" key="4">
    <source>
        <dbReference type="PROSITE" id="PS50977"/>
    </source>
</evidence>
<proteinExistence type="predicted"/>
<dbReference type="PANTHER" id="PTHR30055:SF235">
    <property type="entry name" value="TRANSCRIPTIONAL REGULATORY PROTEIN"/>
    <property type="match status" value="1"/>
</dbReference>
<keyword evidence="6" id="KW-1185">Reference proteome</keyword>
<organism evidence="5 6">
    <name type="scientific">Kitasatospora nipponensis</name>
    <dbReference type="NCBI Taxonomy" id="258049"/>
    <lineage>
        <taxon>Bacteria</taxon>
        <taxon>Bacillati</taxon>
        <taxon>Actinomycetota</taxon>
        <taxon>Actinomycetes</taxon>
        <taxon>Kitasatosporales</taxon>
        <taxon>Streptomycetaceae</taxon>
        <taxon>Kitasatospora</taxon>
    </lineage>
</organism>
<evidence type="ECO:0000313" key="5">
    <source>
        <dbReference type="EMBL" id="GAA1224168.1"/>
    </source>
</evidence>
<evidence type="ECO:0000256" key="1">
    <source>
        <dbReference type="ARBA" id="ARBA00023125"/>
    </source>
</evidence>
<feature type="region of interest" description="Disordered" evidence="3">
    <location>
        <begin position="1"/>
        <end position="20"/>
    </location>
</feature>
<feature type="domain" description="HTH tetR-type" evidence="4">
    <location>
        <begin position="64"/>
        <end position="124"/>
    </location>
</feature>
<sequence>MASESQPAAEPSAARPVAAPAVEADAALPEAAVPAVVRDAAASDARASAAPPARRRTGRRPGGPDTRAAVLEAARTEFGSRGYEKASMRAIARGAGVDAALLHHYFGTKDRLFLAALEFPVDPQVVVEQVIAGDRSAVGERVARFVLAIWEQPAVLTRLLAVIRAAATTEEVAQLMREFAVDQLVRRIAAELDVEQADLRVELMVSQIVGLAMARYVLRIEPLASAGPEDLVPLLAPTFQRYLTDGRGPV</sequence>
<evidence type="ECO:0000256" key="3">
    <source>
        <dbReference type="SAM" id="MobiDB-lite"/>
    </source>
</evidence>
<dbReference type="InterPro" id="IPR050109">
    <property type="entry name" value="HTH-type_TetR-like_transc_reg"/>
</dbReference>
<keyword evidence="1 2" id="KW-0238">DNA-binding</keyword>